<sequence length="266" mass="28963">MSNQESGIPQESAQFTASGATPPADSAAARVTSVALDYFAEYGYEGTKLESIARDAGMSKRMIHYHFGDKRGLYEQALIAAINRLHPLQDAFLVESDVPVEGMRVLVDALFAQFLQHPEAVRMIVMENLTQVLDIASLPPLSDESTIKLHVDRLLLAGQDAGAFRPGISADDIFTLVASLAFYRVTNTRTTANLFNIHLDSEENVEGVHRMMIDSVLAFLTSNIPNTGQASYLVADNVSLGREDSSADGGLYDPSSTADLFDEPYE</sequence>
<dbReference type="EMBL" id="JAVDXZ010000001">
    <property type="protein sequence ID" value="MDR7330053.1"/>
    <property type="molecule type" value="Genomic_DNA"/>
</dbReference>
<evidence type="ECO:0000256" key="3">
    <source>
        <dbReference type="SAM" id="MobiDB-lite"/>
    </source>
</evidence>
<evidence type="ECO:0000256" key="2">
    <source>
        <dbReference type="PROSITE-ProRule" id="PRU00335"/>
    </source>
</evidence>
<feature type="region of interest" description="Disordered" evidence="3">
    <location>
        <begin position="1"/>
        <end position="24"/>
    </location>
</feature>
<keyword evidence="6" id="KW-1185">Reference proteome</keyword>
<feature type="domain" description="HTH tetR-type" evidence="4">
    <location>
        <begin position="25"/>
        <end position="85"/>
    </location>
</feature>
<dbReference type="SUPFAM" id="SSF46689">
    <property type="entry name" value="Homeodomain-like"/>
    <property type="match status" value="1"/>
</dbReference>
<proteinExistence type="predicted"/>
<dbReference type="PANTHER" id="PTHR30328:SF54">
    <property type="entry name" value="HTH-TYPE TRANSCRIPTIONAL REPRESSOR SCO4008"/>
    <property type="match status" value="1"/>
</dbReference>
<gene>
    <name evidence="5" type="ORF">J2S39_001729</name>
</gene>
<dbReference type="InterPro" id="IPR041474">
    <property type="entry name" value="NicS_C"/>
</dbReference>
<dbReference type="Pfam" id="PF17938">
    <property type="entry name" value="TetR_C_29"/>
    <property type="match status" value="1"/>
</dbReference>
<dbReference type="Proteomes" id="UP001180840">
    <property type="component" value="Unassembled WGS sequence"/>
</dbReference>
<dbReference type="PANTHER" id="PTHR30328">
    <property type="entry name" value="TRANSCRIPTIONAL REPRESSOR"/>
    <property type="match status" value="1"/>
</dbReference>
<accession>A0ABU1ZYN9</accession>
<evidence type="ECO:0000313" key="5">
    <source>
        <dbReference type="EMBL" id="MDR7330053.1"/>
    </source>
</evidence>
<reference evidence="5" key="1">
    <citation type="submission" date="2023-07" db="EMBL/GenBank/DDBJ databases">
        <title>Sequencing the genomes of 1000 actinobacteria strains.</title>
        <authorList>
            <person name="Klenk H.-P."/>
        </authorList>
    </citation>
    <scope>NUCLEOTIDE SEQUENCE</scope>
    <source>
        <strain evidence="5">DSM 107476</strain>
    </source>
</reference>
<feature type="region of interest" description="Disordered" evidence="3">
    <location>
        <begin position="243"/>
        <end position="266"/>
    </location>
</feature>
<dbReference type="InterPro" id="IPR001647">
    <property type="entry name" value="HTH_TetR"/>
</dbReference>
<protein>
    <submittedName>
        <fullName evidence="5">AcrR family transcriptional regulator</fullName>
    </submittedName>
</protein>
<dbReference type="InterPro" id="IPR036271">
    <property type="entry name" value="Tet_transcr_reg_TetR-rel_C_sf"/>
</dbReference>
<dbReference type="SUPFAM" id="SSF48498">
    <property type="entry name" value="Tetracyclin repressor-like, C-terminal domain"/>
    <property type="match status" value="1"/>
</dbReference>
<dbReference type="PRINTS" id="PR00455">
    <property type="entry name" value="HTHTETR"/>
</dbReference>
<comment type="caution">
    <text evidence="5">The sequence shown here is derived from an EMBL/GenBank/DDBJ whole genome shotgun (WGS) entry which is preliminary data.</text>
</comment>
<feature type="DNA-binding region" description="H-T-H motif" evidence="2">
    <location>
        <begin position="48"/>
        <end position="67"/>
    </location>
</feature>
<dbReference type="InterPro" id="IPR050109">
    <property type="entry name" value="HTH-type_TetR-like_transc_reg"/>
</dbReference>
<dbReference type="Gene3D" id="1.10.357.10">
    <property type="entry name" value="Tetracycline Repressor, domain 2"/>
    <property type="match status" value="1"/>
</dbReference>
<evidence type="ECO:0000259" key="4">
    <source>
        <dbReference type="PROSITE" id="PS50977"/>
    </source>
</evidence>
<organism evidence="5 6">
    <name type="scientific">Corynebacterium guangdongense</name>
    <dbReference type="NCBI Taxonomy" id="1783348"/>
    <lineage>
        <taxon>Bacteria</taxon>
        <taxon>Bacillati</taxon>
        <taxon>Actinomycetota</taxon>
        <taxon>Actinomycetes</taxon>
        <taxon>Mycobacteriales</taxon>
        <taxon>Corynebacteriaceae</taxon>
        <taxon>Corynebacterium</taxon>
    </lineage>
</organism>
<feature type="compositionally biased region" description="Polar residues" evidence="3">
    <location>
        <begin position="1"/>
        <end position="19"/>
    </location>
</feature>
<evidence type="ECO:0000256" key="1">
    <source>
        <dbReference type="ARBA" id="ARBA00023125"/>
    </source>
</evidence>
<dbReference type="Pfam" id="PF00440">
    <property type="entry name" value="TetR_N"/>
    <property type="match status" value="1"/>
</dbReference>
<dbReference type="RefSeq" id="WP_290195396.1">
    <property type="nucleotide sequence ID" value="NZ_CP047654.1"/>
</dbReference>
<name>A0ABU1ZYN9_9CORY</name>
<dbReference type="InterPro" id="IPR009057">
    <property type="entry name" value="Homeodomain-like_sf"/>
</dbReference>
<evidence type="ECO:0000313" key="6">
    <source>
        <dbReference type="Proteomes" id="UP001180840"/>
    </source>
</evidence>
<dbReference type="PROSITE" id="PS50977">
    <property type="entry name" value="HTH_TETR_2"/>
    <property type="match status" value="1"/>
</dbReference>
<keyword evidence="1 2" id="KW-0238">DNA-binding</keyword>